<comment type="caution">
    <text evidence="2">The sequence shown here is derived from an EMBL/GenBank/DDBJ whole genome shotgun (WGS) entry which is preliminary data.</text>
</comment>
<dbReference type="Proteomes" id="UP001151287">
    <property type="component" value="Unassembled WGS sequence"/>
</dbReference>
<feature type="domain" description="KIB1-4 beta-propeller" evidence="1">
    <location>
        <begin position="75"/>
        <end position="319"/>
    </location>
</feature>
<accession>A0A9Q0C7J2</accession>
<sequence>MNAGEEIEDGERDWASLPPEVLNLFAKCLREIFDFVRFRAVCHAWRSSTPVADLPPQFPWILEKREDPRDPNLKFYSPPLDKTYTIPASRSLDKDIISGPPSHGHMFTINAVPFGTRPMPPRVVSLLNPLTNHEIPLPACPYVPCNFSWFRLLQNQTGEYVIVCYVHPDSQHSVLAFCHLNHHNNWHKLELDSDIRFWRHFYHKGMLFSVDRCTGVTKVTSTADGALAYVVPSPIESCSQEIEEDTLVQDSLGNILRITKYHCWYNIYRLDVRSKNNSSPCWVKISSIGNQAIFIDMEGGFVLRADESSGIKENTIYSLRSHSIPRRVPRTYWATWVDIQTGWPKRLPCPFKEPVSWLLPNLHRL</sequence>
<proteinExistence type="predicted"/>
<gene>
    <name evidence="2" type="ORF">LUZ63_012859</name>
</gene>
<dbReference type="EMBL" id="JAMQYH010000004">
    <property type="protein sequence ID" value="KAJ1688704.1"/>
    <property type="molecule type" value="Genomic_DNA"/>
</dbReference>
<evidence type="ECO:0000259" key="1">
    <source>
        <dbReference type="Pfam" id="PF03478"/>
    </source>
</evidence>
<name>A0A9Q0C7J2_9POAL</name>
<organism evidence="2 3">
    <name type="scientific">Rhynchospora breviuscula</name>
    <dbReference type="NCBI Taxonomy" id="2022672"/>
    <lineage>
        <taxon>Eukaryota</taxon>
        <taxon>Viridiplantae</taxon>
        <taxon>Streptophyta</taxon>
        <taxon>Embryophyta</taxon>
        <taxon>Tracheophyta</taxon>
        <taxon>Spermatophyta</taxon>
        <taxon>Magnoliopsida</taxon>
        <taxon>Liliopsida</taxon>
        <taxon>Poales</taxon>
        <taxon>Cyperaceae</taxon>
        <taxon>Cyperoideae</taxon>
        <taxon>Rhynchosporeae</taxon>
        <taxon>Rhynchospora</taxon>
    </lineage>
</organism>
<dbReference type="AlphaFoldDB" id="A0A9Q0C7J2"/>
<dbReference type="PANTHER" id="PTHR33110">
    <property type="entry name" value="F-BOX/KELCH-REPEAT PROTEIN-RELATED"/>
    <property type="match status" value="1"/>
</dbReference>
<keyword evidence="3" id="KW-1185">Reference proteome</keyword>
<evidence type="ECO:0000313" key="2">
    <source>
        <dbReference type="EMBL" id="KAJ1688704.1"/>
    </source>
</evidence>
<reference evidence="2" key="1">
    <citation type="journal article" date="2022" name="Cell">
        <title>Repeat-based holocentromeres influence genome architecture and karyotype evolution.</title>
        <authorList>
            <person name="Hofstatter P.G."/>
            <person name="Thangavel G."/>
            <person name="Lux T."/>
            <person name="Neumann P."/>
            <person name="Vondrak T."/>
            <person name="Novak P."/>
            <person name="Zhang M."/>
            <person name="Costa L."/>
            <person name="Castellani M."/>
            <person name="Scott A."/>
            <person name="Toegelov H."/>
            <person name="Fuchs J."/>
            <person name="Mata-Sucre Y."/>
            <person name="Dias Y."/>
            <person name="Vanzela A.L.L."/>
            <person name="Huettel B."/>
            <person name="Almeida C.C.S."/>
            <person name="Simkova H."/>
            <person name="Souza G."/>
            <person name="Pedrosa-Harand A."/>
            <person name="Macas J."/>
            <person name="Mayer K.F.X."/>
            <person name="Houben A."/>
            <person name="Marques A."/>
        </authorList>
    </citation>
    <scope>NUCLEOTIDE SEQUENCE</scope>
    <source>
        <strain evidence="2">RhyBre1mFocal</strain>
    </source>
</reference>
<evidence type="ECO:0000313" key="3">
    <source>
        <dbReference type="Proteomes" id="UP001151287"/>
    </source>
</evidence>
<dbReference type="Pfam" id="PF03478">
    <property type="entry name" value="Beta-prop_KIB1-4"/>
    <property type="match status" value="1"/>
</dbReference>
<protein>
    <recommendedName>
        <fullName evidence="1">KIB1-4 beta-propeller domain-containing protein</fullName>
    </recommendedName>
</protein>
<dbReference type="InterPro" id="IPR005174">
    <property type="entry name" value="KIB1-4_b-propeller"/>
</dbReference>
<dbReference type="PANTHER" id="PTHR33110:SF134">
    <property type="entry name" value="OS09G0565350 PROTEIN"/>
    <property type="match status" value="1"/>
</dbReference>